<protein>
    <submittedName>
        <fullName evidence="1">Uncharacterized protein</fullName>
    </submittedName>
</protein>
<sequence length="324" mass="34473">MREPLAALRRDDGEWRAGQAALEQALAAWRSDPSMASVLEAMERFAAGETLAGCRPLAALFQSGNEAASLLVERFVSGTLLALDAHPLGQMPLAYAPGDVVAMLVLARCGTASLTLSCFDGCELARAEPRASVVFEPVESWSRVIAGSGTGELIIGEPTAASDTLVLQRRELELASDSIHHRIGAREKLHVRSASGAMLVLRLQRALPGEAVVREHALADGRLVHRAAAAADDSRRELAMATLRAMERRDAVPGMRAIALGRGEVSLRWQALRELLVLDLDAGLDAIDAIAAASDDPLCAHVGTLREAVERQNGDETQGGSWPS</sequence>
<comment type="caution">
    <text evidence="1">The sequence shown here is derived from an EMBL/GenBank/DDBJ whole genome shotgun (WGS) entry which is preliminary data.</text>
</comment>
<dbReference type="Proteomes" id="UP000617634">
    <property type="component" value="Unassembled WGS sequence"/>
</dbReference>
<accession>A0A931H9H5</accession>
<gene>
    <name evidence="1" type="ORF">I5E68_02000</name>
</gene>
<organism evidence="1 2">
    <name type="scientific">Novosphingobium aureum</name>
    <dbReference type="NCBI Taxonomy" id="2792964"/>
    <lineage>
        <taxon>Bacteria</taxon>
        <taxon>Pseudomonadati</taxon>
        <taxon>Pseudomonadota</taxon>
        <taxon>Alphaproteobacteria</taxon>
        <taxon>Sphingomonadales</taxon>
        <taxon>Sphingomonadaceae</taxon>
        <taxon>Novosphingobium</taxon>
    </lineage>
</organism>
<reference evidence="1" key="1">
    <citation type="submission" date="2020-11" db="EMBL/GenBank/DDBJ databases">
        <title>Novosphingobium aureum sp. nov., a marine bacterium isolated from sediment of a salt flat.</title>
        <authorList>
            <person name="Yoo Y."/>
            <person name="Kim J.-J."/>
        </authorList>
    </citation>
    <scope>NUCLEOTIDE SEQUENCE</scope>
    <source>
        <strain evidence="1">YJ-S2-02</strain>
    </source>
</reference>
<name>A0A931H9H5_9SPHN</name>
<evidence type="ECO:0000313" key="1">
    <source>
        <dbReference type="EMBL" id="MBH0111722.1"/>
    </source>
</evidence>
<dbReference type="EMBL" id="JADZGI010000001">
    <property type="protein sequence ID" value="MBH0111722.1"/>
    <property type="molecule type" value="Genomic_DNA"/>
</dbReference>
<keyword evidence="2" id="KW-1185">Reference proteome</keyword>
<evidence type="ECO:0000313" key="2">
    <source>
        <dbReference type="Proteomes" id="UP000617634"/>
    </source>
</evidence>
<proteinExistence type="predicted"/>
<dbReference type="AlphaFoldDB" id="A0A931H9H5"/>